<sequence>MNELILSITAWDIANGLAVIAQVLFWLILLACIFGQAPTVVLMLWVTRKGVRVTELLLRAWHCRNQKREAIGYLRRAAFELMPVYPIS</sequence>
<accession>A0A5M3Q276</accession>
<keyword evidence="1" id="KW-1133">Transmembrane helix</keyword>
<keyword evidence="1" id="KW-0812">Transmembrane</keyword>
<dbReference type="EMBL" id="BGZI01000020">
    <property type="protein sequence ID" value="GBO89159.1"/>
    <property type="molecule type" value="Genomic_DNA"/>
</dbReference>
<keyword evidence="1" id="KW-0472">Membrane</keyword>
<organism evidence="2 3">
    <name type="scientific">Marinobacter salsuginis</name>
    <dbReference type="NCBI Taxonomy" id="418719"/>
    <lineage>
        <taxon>Bacteria</taxon>
        <taxon>Pseudomonadati</taxon>
        <taxon>Pseudomonadota</taxon>
        <taxon>Gammaproteobacteria</taxon>
        <taxon>Pseudomonadales</taxon>
        <taxon>Marinobacteraceae</taxon>
        <taxon>Marinobacter</taxon>
    </lineage>
</organism>
<protein>
    <submittedName>
        <fullName evidence="2">Uncharacterized protein</fullName>
    </submittedName>
</protein>
<reference evidence="2 3" key="1">
    <citation type="journal article" date="2019" name="J. Gen. Appl. Microbiol.">
        <title>Aerobic degradation of cis-dichloroethene by the marine bacterium Marinobacter salsuginis strain 5N-3.</title>
        <authorList>
            <person name="Inoue Y."/>
            <person name="Fukunaga Y."/>
            <person name="Katsumata H."/>
            <person name="Ohji S."/>
            <person name="Hosoyama A."/>
            <person name="Mori K."/>
            <person name="Ando K."/>
        </authorList>
    </citation>
    <scope>NUCLEOTIDE SEQUENCE [LARGE SCALE GENOMIC DNA]</scope>
    <source>
        <strain evidence="2 3">NBRC 109114</strain>
    </source>
</reference>
<evidence type="ECO:0000313" key="3">
    <source>
        <dbReference type="Proteomes" id="UP000387223"/>
    </source>
</evidence>
<evidence type="ECO:0000256" key="1">
    <source>
        <dbReference type="SAM" id="Phobius"/>
    </source>
</evidence>
<dbReference type="AlphaFoldDB" id="A0A5M3Q276"/>
<comment type="caution">
    <text evidence="2">The sequence shown here is derived from an EMBL/GenBank/DDBJ whole genome shotgun (WGS) entry which is preliminary data.</text>
</comment>
<name>A0A5M3Q276_9GAMM</name>
<dbReference type="RefSeq" id="WP_136631131.1">
    <property type="nucleotide sequence ID" value="NZ_BGZI01000020.1"/>
</dbReference>
<gene>
    <name evidence="2" type="ORF">MSSD14B_28270</name>
</gene>
<dbReference type="Proteomes" id="UP000387223">
    <property type="component" value="Unassembled WGS sequence"/>
</dbReference>
<feature type="transmembrane region" description="Helical" evidence="1">
    <location>
        <begin position="20"/>
        <end position="46"/>
    </location>
</feature>
<evidence type="ECO:0000313" key="2">
    <source>
        <dbReference type="EMBL" id="GBO89159.1"/>
    </source>
</evidence>
<proteinExistence type="predicted"/>